<feature type="non-terminal residue" evidence="1">
    <location>
        <position position="1"/>
    </location>
</feature>
<dbReference type="EMBL" id="JAIRBA010000134">
    <property type="protein sequence ID" value="MCG2420589.1"/>
    <property type="molecule type" value="Genomic_DNA"/>
</dbReference>
<comment type="caution">
    <text evidence="1">The sequence shown here is derived from an EMBL/GenBank/DDBJ whole genome shotgun (WGS) entry which is preliminary data.</text>
</comment>
<gene>
    <name evidence="1" type="ORF">K8089_16330</name>
</gene>
<sequence>LTVLALNVDGKTLEYTDEDGIVTSIDLETVIDNFETLTTIVDNGNGTFTYTDEDNVTTTIDISNLETLTVLALNVDGKTLEYTDEDGVVTSIDLETVIDNFETLTTIVDNGNGTFTYTDEDNVTTTIDISNLETLTALALNVDGKTLEYTDEDGVVTSIDLETVIDTFETLTTIVDNGNGTFTYT</sequence>
<evidence type="ECO:0000313" key="1">
    <source>
        <dbReference type="EMBL" id="MCG2420589.1"/>
    </source>
</evidence>
<dbReference type="AlphaFoldDB" id="A0A9X1U2E3"/>
<accession>A0A9X1U2E3</accession>
<proteinExistence type="predicted"/>
<dbReference type="SUPFAM" id="SSF50969">
    <property type="entry name" value="YVTN repeat-like/Quinoprotein amine dehydrogenase"/>
    <property type="match status" value="1"/>
</dbReference>
<reference evidence="1" key="1">
    <citation type="submission" date="2021-09" db="EMBL/GenBank/DDBJ databases">
        <title>Genome of Aequorivita sp. strain F47161.</title>
        <authorList>
            <person name="Wang Y."/>
        </authorList>
    </citation>
    <scope>NUCLEOTIDE SEQUENCE</scope>
    <source>
        <strain evidence="1">F47161</strain>
    </source>
</reference>
<dbReference type="InterPro" id="IPR011044">
    <property type="entry name" value="Quino_amine_DH_bsu"/>
</dbReference>
<dbReference type="Proteomes" id="UP001139461">
    <property type="component" value="Unassembled WGS sequence"/>
</dbReference>
<name>A0A9X1U2E3_9FLAO</name>
<keyword evidence="2" id="KW-1185">Reference proteome</keyword>
<evidence type="ECO:0000313" key="2">
    <source>
        <dbReference type="Proteomes" id="UP001139461"/>
    </source>
</evidence>
<feature type="non-terminal residue" evidence="1">
    <location>
        <position position="185"/>
    </location>
</feature>
<organism evidence="1 2">
    <name type="scientific">Aequorivita vitellina</name>
    <dbReference type="NCBI Taxonomy" id="2874475"/>
    <lineage>
        <taxon>Bacteria</taxon>
        <taxon>Pseudomonadati</taxon>
        <taxon>Bacteroidota</taxon>
        <taxon>Flavobacteriia</taxon>
        <taxon>Flavobacteriales</taxon>
        <taxon>Flavobacteriaceae</taxon>
        <taxon>Aequorivita</taxon>
    </lineage>
</organism>
<protein>
    <submittedName>
        <fullName evidence="1">Uncharacterized protein</fullName>
    </submittedName>
</protein>